<dbReference type="InterPro" id="IPR001314">
    <property type="entry name" value="Peptidase_S1A"/>
</dbReference>
<evidence type="ECO:0000256" key="6">
    <source>
        <dbReference type="ARBA" id="ARBA00022825"/>
    </source>
</evidence>
<organism evidence="11">
    <name type="scientific">Darwinula stevensoni</name>
    <dbReference type="NCBI Taxonomy" id="69355"/>
    <lineage>
        <taxon>Eukaryota</taxon>
        <taxon>Metazoa</taxon>
        <taxon>Ecdysozoa</taxon>
        <taxon>Arthropoda</taxon>
        <taxon>Crustacea</taxon>
        <taxon>Oligostraca</taxon>
        <taxon>Ostracoda</taxon>
        <taxon>Podocopa</taxon>
        <taxon>Podocopida</taxon>
        <taxon>Darwinulocopina</taxon>
        <taxon>Darwinuloidea</taxon>
        <taxon>Darwinulidae</taxon>
        <taxon>Darwinula</taxon>
    </lineage>
</organism>
<evidence type="ECO:0000256" key="2">
    <source>
        <dbReference type="ARBA" id="ARBA00022525"/>
    </source>
</evidence>
<dbReference type="GO" id="GO:0005576">
    <property type="term" value="C:extracellular region"/>
    <property type="evidence" value="ECO:0007669"/>
    <property type="project" value="UniProtKB-SubCell"/>
</dbReference>
<dbReference type="Gene3D" id="2.40.10.10">
    <property type="entry name" value="Trypsin-like serine proteases"/>
    <property type="match status" value="1"/>
</dbReference>
<feature type="domain" description="Peptidase S1" evidence="10">
    <location>
        <begin position="40"/>
        <end position="271"/>
    </location>
</feature>
<dbReference type="InterPro" id="IPR009003">
    <property type="entry name" value="Peptidase_S1_PA"/>
</dbReference>
<dbReference type="PROSITE" id="PS50240">
    <property type="entry name" value="TRYPSIN_DOM"/>
    <property type="match status" value="1"/>
</dbReference>
<dbReference type="Proteomes" id="UP000677054">
    <property type="component" value="Unassembled WGS sequence"/>
</dbReference>
<dbReference type="FunFam" id="2.40.10.10:FF:000146">
    <property type="entry name" value="Serine protease 53"/>
    <property type="match status" value="1"/>
</dbReference>
<keyword evidence="12" id="KW-1185">Reference proteome</keyword>
<evidence type="ECO:0000313" key="11">
    <source>
        <dbReference type="EMBL" id="CAD7244838.1"/>
    </source>
</evidence>
<evidence type="ECO:0000256" key="1">
    <source>
        <dbReference type="ARBA" id="ARBA00004613"/>
    </source>
</evidence>
<protein>
    <recommendedName>
        <fullName evidence="10">Peptidase S1 domain-containing protein</fullName>
    </recommendedName>
</protein>
<dbReference type="AlphaFoldDB" id="A0A7R9A1K6"/>
<gene>
    <name evidence="11" type="ORF">DSTB1V02_LOCUS4725</name>
</gene>
<evidence type="ECO:0000256" key="7">
    <source>
        <dbReference type="ARBA" id="ARBA00023145"/>
    </source>
</evidence>
<sequence length="271" mass="29174">MKVHRKLQSFGGTKMLKFVIAFISISFGSAASGGGDGWRVMGGAEAELGEFPWVTSIQWGSLGHWCGGAIYDGSHVITAAQCCLYRRPEELTVWAGVVDLENPAEGSTSPVTEIIVHEDFNLQELTNDICILVLGTQLQFGTNIGSIVLPQQGVEYQKGTPVQVSGWGLTREGDLPPTLLSTADIVTYTQDECEEFYGPTLPVYDHMICAGQDGGGRGFCDGDEGGPLVRSDGSKELVGIVSWSHGCARPSYHGVYTQVSYFVDWILSNVA</sequence>
<evidence type="ECO:0000313" key="12">
    <source>
        <dbReference type="Proteomes" id="UP000677054"/>
    </source>
</evidence>
<keyword evidence="3" id="KW-0645">Protease</keyword>
<dbReference type="InterPro" id="IPR001254">
    <property type="entry name" value="Trypsin_dom"/>
</dbReference>
<evidence type="ECO:0000256" key="4">
    <source>
        <dbReference type="ARBA" id="ARBA00022729"/>
    </source>
</evidence>
<dbReference type="InterPro" id="IPR043504">
    <property type="entry name" value="Peptidase_S1_PA_chymotrypsin"/>
</dbReference>
<dbReference type="EMBL" id="CAJPEV010000724">
    <property type="protein sequence ID" value="CAG0887923.1"/>
    <property type="molecule type" value="Genomic_DNA"/>
</dbReference>
<comment type="subcellular location">
    <subcellularLocation>
        <location evidence="1">Secreted</location>
    </subcellularLocation>
</comment>
<keyword evidence="7" id="KW-0865">Zymogen</keyword>
<keyword evidence="4 9" id="KW-0732">Signal</keyword>
<dbReference type="Pfam" id="PF00089">
    <property type="entry name" value="Trypsin"/>
    <property type="match status" value="1"/>
</dbReference>
<dbReference type="GO" id="GO:0004252">
    <property type="term" value="F:serine-type endopeptidase activity"/>
    <property type="evidence" value="ECO:0007669"/>
    <property type="project" value="InterPro"/>
</dbReference>
<evidence type="ECO:0000256" key="8">
    <source>
        <dbReference type="ARBA" id="ARBA00023157"/>
    </source>
</evidence>
<evidence type="ECO:0000259" key="10">
    <source>
        <dbReference type="PROSITE" id="PS50240"/>
    </source>
</evidence>
<dbReference type="PANTHER" id="PTHR24252:SF7">
    <property type="entry name" value="HYALIN"/>
    <property type="match status" value="1"/>
</dbReference>
<dbReference type="PRINTS" id="PR00722">
    <property type="entry name" value="CHYMOTRYPSIN"/>
</dbReference>
<dbReference type="OrthoDB" id="10059102at2759"/>
<evidence type="ECO:0000256" key="3">
    <source>
        <dbReference type="ARBA" id="ARBA00022670"/>
    </source>
</evidence>
<accession>A0A7R9A1K6</accession>
<dbReference type="EMBL" id="LR900241">
    <property type="protein sequence ID" value="CAD7244838.1"/>
    <property type="molecule type" value="Genomic_DNA"/>
</dbReference>
<keyword evidence="2" id="KW-0964">Secreted</keyword>
<keyword evidence="8" id="KW-1015">Disulfide bond</keyword>
<dbReference type="SUPFAM" id="SSF50494">
    <property type="entry name" value="Trypsin-like serine proteases"/>
    <property type="match status" value="1"/>
</dbReference>
<reference evidence="11" key="1">
    <citation type="submission" date="2020-11" db="EMBL/GenBank/DDBJ databases">
        <authorList>
            <person name="Tran Van P."/>
        </authorList>
    </citation>
    <scope>NUCLEOTIDE SEQUENCE</scope>
</reference>
<keyword evidence="6" id="KW-0720">Serine protease</keyword>
<feature type="signal peptide" evidence="9">
    <location>
        <begin position="1"/>
        <end position="30"/>
    </location>
</feature>
<feature type="chain" id="PRO_5036402736" description="Peptidase S1 domain-containing protein" evidence="9">
    <location>
        <begin position="31"/>
        <end position="271"/>
    </location>
</feature>
<dbReference type="PANTHER" id="PTHR24252">
    <property type="entry name" value="ACROSIN-RELATED"/>
    <property type="match status" value="1"/>
</dbReference>
<name>A0A7R9A1K6_9CRUS</name>
<dbReference type="GO" id="GO:0006508">
    <property type="term" value="P:proteolysis"/>
    <property type="evidence" value="ECO:0007669"/>
    <property type="project" value="UniProtKB-KW"/>
</dbReference>
<dbReference type="CDD" id="cd00190">
    <property type="entry name" value="Tryp_SPc"/>
    <property type="match status" value="1"/>
</dbReference>
<evidence type="ECO:0000256" key="9">
    <source>
        <dbReference type="SAM" id="SignalP"/>
    </source>
</evidence>
<evidence type="ECO:0000256" key="5">
    <source>
        <dbReference type="ARBA" id="ARBA00022801"/>
    </source>
</evidence>
<dbReference type="SMART" id="SM00020">
    <property type="entry name" value="Tryp_SPc"/>
    <property type="match status" value="1"/>
</dbReference>
<proteinExistence type="predicted"/>
<keyword evidence="5" id="KW-0378">Hydrolase</keyword>